<accession>A0ACC2PG15</accession>
<dbReference type="EMBL" id="CM056741">
    <property type="protein sequence ID" value="KAJ8681761.1"/>
    <property type="molecule type" value="Genomic_DNA"/>
</dbReference>
<comment type="caution">
    <text evidence="1">The sequence shown here is derived from an EMBL/GenBank/DDBJ whole genome shotgun (WGS) entry which is preliminary data.</text>
</comment>
<evidence type="ECO:0000313" key="2">
    <source>
        <dbReference type="Proteomes" id="UP001239111"/>
    </source>
</evidence>
<dbReference type="Proteomes" id="UP001239111">
    <property type="component" value="Chromosome 1"/>
</dbReference>
<gene>
    <name evidence="1" type="ORF">QAD02_017553</name>
</gene>
<reference evidence="1" key="1">
    <citation type="submission" date="2023-04" db="EMBL/GenBank/DDBJ databases">
        <title>A chromosome-level genome assembly of the parasitoid wasp Eretmocerus hayati.</title>
        <authorList>
            <person name="Zhong Y."/>
            <person name="Liu S."/>
            <person name="Liu Y."/>
        </authorList>
    </citation>
    <scope>NUCLEOTIDE SEQUENCE</scope>
    <source>
        <strain evidence="1">ZJU_SS_LIU_2023</strain>
    </source>
</reference>
<sequence length="144" mass="15369">MMTEKTIICQLFGGWSKNVSGCSLRGNIHVLMIGDPGVGKSRIMLAAQRLTAQNTQKIVGIGNSLVGLTSCVVEENLGRYGLRPGAAAMADGSILCVDELAHFKDPTTFNEIMEQQTISGAKADVKETLNAFQLRTRQTGGARA</sequence>
<keyword evidence="2" id="KW-1185">Reference proteome</keyword>
<organism evidence="1 2">
    <name type="scientific">Eretmocerus hayati</name>
    <dbReference type="NCBI Taxonomy" id="131215"/>
    <lineage>
        <taxon>Eukaryota</taxon>
        <taxon>Metazoa</taxon>
        <taxon>Ecdysozoa</taxon>
        <taxon>Arthropoda</taxon>
        <taxon>Hexapoda</taxon>
        <taxon>Insecta</taxon>
        <taxon>Pterygota</taxon>
        <taxon>Neoptera</taxon>
        <taxon>Endopterygota</taxon>
        <taxon>Hymenoptera</taxon>
        <taxon>Apocrita</taxon>
        <taxon>Proctotrupomorpha</taxon>
        <taxon>Chalcidoidea</taxon>
        <taxon>Aphelinidae</taxon>
        <taxon>Aphelininae</taxon>
        <taxon>Eretmocerus</taxon>
    </lineage>
</organism>
<proteinExistence type="predicted"/>
<name>A0ACC2PG15_9HYME</name>
<protein>
    <submittedName>
        <fullName evidence="1">Uncharacterized protein</fullName>
    </submittedName>
</protein>
<evidence type="ECO:0000313" key="1">
    <source>
        <dbReference type="EMBL" id="KAJ8681761.1"/>
    </source>
</evidence>